<sequence>MDRAGVVEIVFDADGRPDAVRLRPDWRGAVGVGGLAAAVREAWSAAVLDRLGAWATATADPDPVVEAPADDVAARRRAAREDTNDGPPPAGTNAGTAESALPAALVGAAAGRDPSGRVVAEISGGELTALRFDEGWARVADEVEIGAAVLAALVEAFGVGSVDGATRSVADATADTGRHA</sequence>
<feature type="compositionally biased region" description="Low complexity" evidence="1">
    <location>
        <begin position="61"/>
        <end position="71"/>
    </location>
</feature>
<evidence type="ECO:0000313" key="3">
    <source>
        <dbReference type="Proteomes" id="UP001144280"/>
    </source>
</evidence>
<reference evidence="2" key="1">
    <citation type="submission" date="2022-12" db="EMBL/GenBank/DDBJ databases">
        <title>New Phytohabitans aurantiacus sp. RD004123 nov., an actinomycete isolated from soil.</title>
        <authorList>
            <person name="Triningsih D.W."/>
            <person name="Harunari E."/>
            <person name="Igarashi Y."/>
        </authorList>
    </citation>
    <scope>NUCLEOTIDE SEQUENCE</scope>
    <source>
        <strain evidence="2">RD004123</strain>
    </source>
</reference>
<name>A0ABQ5R6E6_9ACTN</name>
<protein>
    <submittedName>
        <fullName evidence="2">Uncharacterized protein</fullName>
    </submittedName>
</protein>
<organism evidence="2 3">
    <name type="scientific">Phytohabitans aurantiacus</name>
    <dbReference type="NCBI Taxonomy" id="3016789"/>
    <lineage>
        <taxon>Bacteria</taxon>
        <taxon>Bacillati</taxon>
        <taxon>Actinomycetota</taxon>
        <taxon>Actinomycetes</taxon>
        <taxon>Micromonosporales</taxon>
        <taxon>Micromonosporaceae</taxon>
    </lineage>
</organism>
<dbReference type="Proteomes" id="UP001144280">
    <property type="component" value="Unassembled WGS sequence"/>
</dbReference>
<feature type="region of interest" description="Disordered" evidence="1">
    <location>
        <begin position="61"/>
        <end position="99"/>
    </location>
</feature>
<dbReference type="EMBL" id="BSDI01000052">
    <property type="protein sequence ID" value="GLI01960.1"/>
    <property type="molecule type" value="Genomic_DNA"/>
</dbReference>
<evidence type="ECO:0000256" key="1">
    <source>
        <dbReference type="SAM" id="MobiDB-lite"/>
    </source>
</evidence>
<evidence type="ECO:0000313" key="2">
    <source>
        <dbReference type="EMBL" id="GLI01960.1"/>
    </source>
</evidence>
<comment type="caution">
    <text evidence="2">The sequence shown here is derived from an EMBL/GenBank/DDBJ whole genome shotgun (WGS) entry which is preliminary data.</text>
</comment>
<accession>A0ABQ5R6E6</accession>
<proteinExistence type="predicted"/>
<gene>
    <name evidence="2" type="ORF">Pa4123_72370</name>
</gene>
<keyword evidence="3" id="KW-1185">Reference proteome</keyword>